<evidence type="ECO:0000256" key="1">
    <source>
        <dbReference type="ARBA" id="ARBA00001436"/>
    </source>
</evidence>
<dbReference type="KEGG" id="bmy:BM_BM5548"/>
<keyword evidence="12" id="KW-0141">cGMP biosynthesis</keyword>
<evidence type="ECO:0000256" key="7">
    <source>
        <dbReference type="ARBA" id="ARBA00022741"/>
    </source>
</evidence>
<dbReference type="Gene3D" id="6.10.250.780">
    <property type="match status" value="1"/>
</dbReference>
<gene>
    <name evidence="14" type="primary">Bm5548</name>
    <name evidence="14" type="ORF">BM_BM5548</name>
</gene>
<keyword evidence="9" id="KW-0175">Coiled coil</keyword>
<dbReference type="Gene3D" id="3.30.70.1230">
    <property type="entry name" value="Nucleotide cyclase"/>
    <property type="match status" value="1"/>
</dbReference>
<dbReference type="InterPro" id="IPR011644">
    <property type="entry name" value="Heme_NO-bd"/>
</dbReference>
<keyword evidence="15" id="KW-1185">Reference proteome</keyword>
<dbReference type="SUPFAM" id="SSF55073">
    <property type="entry name" value="Nucleotide cyclase"/>
    <property type="match status" value="1"/>
</dbReference>
<evidence type="ECO:0000313" key="15">
    <source>
        <dbReference type="Proteomes" id="UP000006672"/>
    </source>
</evidence>
<keyword evidence="5" id="KW-0963">Cytoplasm</keyword>
<dbReference type="OrthoDB" id="6127067at2759"/>
<reference evidence="15" key="1">
    <citation type="journal article" date="2007" name="Science">
        <title>Draft genome of the filarial nematode parasite Brugia malayi.</title>
        <authorList>
            <person name="Ghedin E."/>
            <person name="Wang S."/>
            <person name="Spiro D."/>
            <person name="Caler E."/>
            <person name="Zhao Q."/>
            <person name="Crabtree J."/>
            <person name="Allen J.E."/>
            <person name="Delcher A.L."/>
            <person name="Guiliano D.B."/>
            <person name="Miranda-Saavedra D."/>
            <person name="Angiuoli S.V."/>
            <person name="Creasy T."/>
            <person name="Amedeo P."/>
            <person name="Haas B."/>
            <person name="El-Sayed N.M."/>
            <person name="Wortman J.R."/>
            <person name="Feldblyum T."/>
            <person name="Tallon L."/>
            <person name="Schatz M."/>
            <person name="Shumway M."/>
            <person name="Koo H."/>
            <person name="Salzberg S.L."/>
            <person name="Schobel S."/>
            <person name="Pertea M."/>
            <person name="Pop M."/>
            <person name="White O."/>
            <person name="Barton G.J."/>
            <person name="Carlow C.K."/>
            <person name="Crawford M.J."/>
            <person name="Daub J."/>
            <person name="Dimmic M.W."/>
            <person name="Estes C.F."/>
            <person name="Foster J.M."/>
            <person name="Ganatra M."/>
            <person name="Gregory W.F."/>
            <person name="Johnson N.M."/>
            <person name="Jin J."/>
            <person name="Komuniecki R."/>
            <person name="Korf I."/>
            <person name="Kumar S."/>
            <person name="Laney S."/>
            <person name="Li B.W."/>
            <person name="Li W."/>
            <person name="Lindblom T.H."/>
            <person name="Lustigman S."/>
            <person name="Ma D."/>
            <person name="Maina C.V."/>
            <person name="Martin D.M."/>
            <person name="McCarter J.P."/>
            <person name="McReynolds L."/>
            <person name="Mitreva M."/>
            <person name="Nutman T.B."/>
            <person name="Parkinson J."/>
            <person name="Peregrin-Alvarez J.M."/>
            <person name="Poole C."/>
            <person name="Ren Q."/>
            <person name="Saunders L."/>
            <person name="Sluder A.E."/>
            <person name="Smith K."/>
            <person name="Stanke M."/>
            <person name="Unnasch T.R."/>
            <person name="Ware J."/>
            <person name="Wei A.D."/>
            <person name="Weil G."/>
            <person name="Williams D.J."/>
            <person name="Zhang Y."/>
            <person name="Williams S.A."/>
            <person name="Fraser-Liggett C."/>
            <person name="Slatko B."/>
            <person name="Blaxter M.L."/>
            <person name="Scott A.L."/>
        </authorList>
    </citation>
    <scope>NUCLEOTIDE SEQUENCE</scope>
    <source>
        <strain evidence="15">FR3</strain>
    </source>
</reference>
<accession>A0A4E9F8M9</accession>
<dbReference type="PANTHER" id="PTHR45655">
    <property type="entry name" value="GUANYLATE CYCLASE SOLUBLE SUBUNIT BETA-2"/>
    <property type="match status" value="1"/>
</dbReference>
<keyword evidence="11" id="KW-0456">Lyase</keyword>
<dbReference type="GO" id="GO:0004383">
    <property type="term" value="F:guanylate cyclase activity"/>
    <property type="evidence" value="ECO:0007669"/>
    <property type="project" value="UniProtKB-EC"/>
</dbReference>
<evidence type="ECO:0000256" key="3">
    <source>
        <dbReference type="ARBA" id="ARBA00004496"/>
    </source>
</evidence>
<evidence type="ECO:0000313" key="14">
    <source>
        <dbReference type="EMBL" id="VIO93184.1"/>
    </source>
</evidence>
<dbReference type="RefSeq" id="XP_042934123.1">
    <property type="nucleotide sequence ID" value="XM_043078189.1"/>
</dbReference>
<dbReference type="InterPro" id="IPR029787">
    <property type="entry name" value="Nucleotide_cyclase"/>
</dbReference>
<dbReference type="WBParaSite" id="Bm5548.1">
    <property type="protein sequence ID" value="Bm5548.1"/>
    <property type="gene ID" value="WBGene00225809"/>
</dbReference>
<evidence type="ECO:0000313" key="16">
    <source>
        <dbReference type="WBParaSite" id="Bm5548.1"/>
    </source>
</evidence>
<evidence type="ECO:0000256" key="6">
    <source>
        <dbReference type="ARBA" id="ARBA00022617"/>
    </source>
</evidence>
<evidence type="ECO:0000256" key="11">
    <source>
        <dbReference type="ARBA" id="ARBA00023239"/>
    </source>
</evidence>
<dbReference type="CTD" id="6099524"/>
<dbReference type="EC" id="4.6.1.2" evidence="4"/>
<dbReference type="GO" id="GO:0005525">
    <property type="term" value="F:GTP binding"/>
    <property type="evidence" value="ECO:0007669"/>
    <property type="project" value="UniProtKB-KW"/>
</dbReference>
<keyword evidence="10" id="KW-0342">GTP-binding</keyword>
<dbReference type="InterPro" id="IPR042463">
    <property type="entry name" value="HNOB_dom_associated_sf"/>
</dbReference>
<organism evidence="14">
    <name type="scientific">Brugia malayi</name>
    <name type="common">Filarial nematode worm</name>
    <dbReference type="NCBI Taxonomy" id="6279"/>
    <lineage>
        <taxon>Eukaryota</taxon>
        <taxon>Metazoa</taxon>
        <taxon>Ecdysozoa</taxon>
        <taxon>Nematoda</taxon>
        <taxon>Chromadorea</taxon>
        <taxon>Rhabditida</taxon>
        <taxon>Spirurina</taxon>
        <taxon>Spiruromorpha</taxon>
        <taxon>Filarioidea</taxon>
        <taxon>Onchocercidae</taxon>
        <taxon>Brugia</taxon>
    </lineage>
</organism>
<evidence type="ECO:0000259" key="13">
    <source>
        <dbReference type="PROSITE" id="PS50125"/>
    </source>
</evidence>
<dbReference type="FunFam" id="3.30.70.1230:FF:000007">
    <property type="entry name" value="Guanylate cyclase soluble subunit alpha-3"/>
    <property type="match status" value="1"/>
</dbReference>
<dbReference type="Gene3D" id="3.30.450.260">
    <property type="entry name" value="Haem NO binding associated domain"/>
    <property type="match status" value="1"/>
</dbReference>
<dbReference type="EMBL" id="CAAKNF010000193">
    <property type="protein sequence ID" value="VIO93184.1"/>
    <property type="molecule type" value="Genomic_DNA"/>
</dbReference>
<dbReference type="AlphaFoldDB" id="A0A4E9F8M9"/>
<dbReference type="GeneID" id="6099524"/>
<comment type="catalytic activity">
    <reaction evidence="1">
        <text>GTP = 3',5'-cyclic GMP + diphosphate</text>
        <dbReference type="Rhea" id="RHEA:13665"/>
        <dbReference type="ChEBI" id="CHEBI:33019"/>
        <dbReference type="ChEBI" id="CHEBI:37565"/>
        <dbReference type="ChEBI" id="CHEBI:57746"/>
        <dbReference type="EC" id="4.6.1.2"/>
    </reaction>
</comment>
<accession>A0A8L7T9Z2</accession>
<dbReference type="Proteomes" id="UP000006672">
    <property type="component" value="Unassembled WGS sequence"/>
</dbReference>
<dbReference type="InterPro" id="IPR024096">
    <property type="entry name" value="NO_sig/Golgi_transp_ligand-bd"/>
</dbReference>
<reference evidence="14" key="2">
    <citation type="submission" date="2019-04" db="EMBL/GenBank/DDBJ databases">
        <authorList>
            <person name="Howe K."/>
            <person name="Paulini M."/>
            <person name="Williams G."/>
        </authorList>
    </citation>
    <scope>NUCLEOTIDE SEQUENCE [LARGE SCALE GENOMIC DNA]</scope>
    <source>
        <strain evidence="14">FR3</strain>
    </source>
</reference>
<keyword evidence="8" id="KW-0408">Iron</keyword>
<reference evidence="16" key="3">
    <citation type="submission" date="2022-04" db="UniProtKB">
        <authorList>
            <consortium name="WormBaseParasite"/>
        </authorList>
    </citation>
    <scope>IDENTIFICATION</scope>
</reference>
<dbReference type="PANTHER" id="PTHR45655:SF13">
    <property type="entry name" value="SOLUBLE GUANYLATE CYCLASE GCY-32-RELATED"/>
    <property type="match status" value="1"/>
</dbReference>
<evidence type="ECO:0000256" key="10">
    <source>
        <dbReference type="ARBA" id="ARBA00023134"/>
    </source>
</evidence>
<proteinExistence type="predicted"/>
<dbReference type="GO" id="GO:0008074">
    <property type="term" value="C:guanylate cyclase complex, soluble"/>
    <property type="evidence" value="ECO:0007669"/>
    <property type="project" value="TreeGrafter"/>
</dbReference>
<evidence type="ECO:0000256" key="8">
    <source>
        <dbReference type="ARBA" id="ARBA00023004"/>
    </source>
</evidence>
<keyword evidence="7" id="KW-0547">Nucleotide-binding</keyword>
<evidence type="ECO:0000256" key="9">
    <source>
        <dbReference type="ARBA" id="ARBA00023054"/>
    </source>
</evidence>
<evidence type="ECO:0000256" key="12">
    <source>
        <dbReference type="ARBA" id="ARBA00023293"/>
    </source>
</evidence>
<sequence length="629" mass="71953">MTKGHGTIDKVGLKDDDIIEHYHYCDEYTFSLITGIVAFTGLTYDKFWENLGDFYIDYLCDNGWDNLLRSMSPDFMNFFNGLNSLHHFISFAVYKNSIRGPLFRCEKYEGGNSVLLHYYSNQHGTHFIAKGAARKVAKKFFNMEVKITLIDLNKYDKQYADDVYQQEYAVYKIEDLTQCSLLWSESLNENVGGILQVNKADFISLQPFHFIADRNCNLIQCGNGFYRHISMELLAPGTPLECIFDIIWPLISFNFDNICNLISAIFILQFKAVIHNENFSNIRTITNQERKLKLKGQMIVLEQENCLLYIGSPDVSTISELIEYGIRLDEMPVHDFTRDVVFLNEQRLSSIEKNMQLQVTNAQMEEQEQNMKCERVRTETLLHQLLPTFVTSQLLNGKMVTACEYQEVTIMFGDVPNFYNIVMSCKPQQIIKLLNELFVKLDRLIDKHSAFKVETIDDTYVAVGGIPEQTDNHCEILCDAALGMIFETRSIIDPVTGKPLQIRLGINSGPVVAGVIGKKMPRYCLFGDTMNTASRMGSHGVPGKIHCSKASFECAQRTGKFIFEYRGMTKIKNKGVMETYFLKSSAKKSIWEIIGIERNINKHSIDGYAELEEGLEHNEVKNCQICAIL</sequence>
<name>A0A4E9F8M9_BRUMA</name>
<dbReference type="InterPro" id="IPR011645">
    <property type="entry name" value="HNOB_dom_associated"/>
</dbReference>
<feature type="domain" description="Guanylate cyclase" evidence="13">
    <location>
        <begin position="409"/>
        <end position="537"/>
    </location>
</feature>
<evidence type="ECO:0000256" key="5">
    <source>
        <dbReference type="ARBA" id="ARBA00022490"/>
    </source>
</evidence>
<comment type="cofactor">
    <cofactor evidence="2">
        <name>heme</name>
        <dbReference type="ChEBI" id="CHEBI:30413"/>
    </cofactor>
</comment>
<dbReference type="GO" id="GO:0020037">
    <property type="term" value="F:heme binding"/>
    <property type="evidence" value="ECO:0007669"/>
    <property type="project" value="InterPro"/>
</dbReference>
<evidence type="ECO:0000256" key="2">
    <source>
        <dbReference type="ARBA" id="ARBA00001971"/>
    </source>
</evidence>
<dbReference type="GO" id="GO:0019934">
    <property type="term" value="P:cGMP-mediated signaling"/>
    <property type="evidence" value="ECO:0007669"/>
    <property type="project" value="TreeGrafter"/>
</dbReference>
<dbReference type="Gene3D" id="3.90.1520.10">
    <property type="entry name" value="H-NOX domain"/>
    <property type="match status" value="1"/>
</dbReference>
<dbReference type="CDD" id="cd07302">
    <property type="entry name" value="CHD"/>
    <property type="match status" value="1"/>
</dbReference>
<dbReference type="InterPro" id="IPR038158">
    <property type="entry name" value="H-NOX_domain_sf"/>
</dbReference>
<dbReference type="Pfam" id="PF07700">
    <property type="entry name" value="HNOB"/>
    <property type="match status" value="1"/>
</dbReference>
<dbReference type="SMART" id="SM00044">
    <property type="entry name" value="CYCc"/>
    <property type="match status" value="1"/>
</dbReference>
<keyword evidence="6" id="KW-0479">Metal-binding</keyword>
<dbReference type="Pfam" id="PF07701">
    <property type="entry name" value="HNOBA"/>
    <property type="match status" value="1"/>
</dbReference>
<comment type="subcellular location">
    <subcellularLocation>
        <location evidence="3">Cytoplasm</location>
    </subcellularLocation>
</comment>
<protein>
    <recommendedName>
        <fullName evidence="4">guanylate cyclase</fullName>
        <ecNumber evidence="4">4.6.1.2</ecNumber>
    </recommendedName>
</protein>
<evidence type="ECO:0000256" key="4">
    <source>
        <dbReference type="ARBA" id="ARBA00012202"/>
    </source>
</evidence>
<dbReference type="SUPFAM" id="SSF111126">
    <property type="entry name" value="Ligand-binding domain in the NO signalling and Golgi transport"/>
    <property type="match status" value="1"/>
</dbReference>
<dbReference type="GO" id="GO:0070482">
    <property type="term" value="P:response to oxygen levels"/>
    <property type="evidence" value="ECO:0007669"/>
    <property type="project" value="TreeGrafter"/>
</dbReference>
<dbReference type="InterPro" id="IPR001054">
    <property type="entry name" value="A/G_cyclase"/>
</dbReference>
<dbReference type="Pfam" id="PF00211">
    <property type="entry name" value="Guanylate_cyc"/>
    <property type="match status" value="1"/>
</dbReference>
<keyword evidence="6" id="KW-0349">Heme</keyword>
<dbReference type="PROSITE" id="PS50125">
    <property type="entry name" value="GUANYLATE_CYCLASE_2"/>
    <property type="match status" value="1"/>
</dbReference>